<reference evidence="3 4" key="1">
    <citation type="journal article" date="2010" name="Stand. Genomic Sci.">
        <title>Complete genome sequence of Cellulomonas flavigena type strain (134).</title>
        <authorList>
            <person name="Abt B."/>
            <person name="Foster B."/>
            <person name="Lapidus A."/>
            <person name="Clum A."/>
            <person name="Sun H."/>
            <person name="Pukall R."/>
            <person name="Lucas S."/>
            <person name="Glavina Del Rio T."/>
            <person name="Nolan M."/>
            <person name="Tice H."/>
            <person name="Cheng J.F."/>
            <person name="Pitluck S."/>
            <person name="Liolios K."/>
            <person name="Ivanova N."/>
            <person name="Mavromatis K."/>
            <person name="Ovchinnikova G."/>
            <person name="Pati A."/>
            <person name="Goodwin L."/>
            <person name="Chen A."/>
            <person name="Palaniappan K."/>
            <person name="Land M."/>
            <person name="Hauser L."/>
            <person name="Chang Y.J."/>
            <person name="Jeffries C.D."/>
            <person name="Rohde M."/>
            <person name="Goker M."/>
            <person name="Woyke T."/>
            <person name="Bristow J."/>
            <person name="Eisen J.A."/>
            <person name="Markowitz V."/>
            <person name="Hugenholtz P."/>
            <person name="Kyrpides N.C."/>
            <person name="Klenk H.P."/>
        </authorList>
    </citation>
    <scope>NUCLEOTIDE SEQUENCE [LARGE SCALE GENOMIC DNA]</scope>
    <source>
        <strain evidence="4">ATCC 482 / DSM 20109 / BCRC 11376 / JCM 18109 / NBRC 3775 / NCIMB 8073 / NRS 134</strain>
    </source>
</reference>
<dbReference type="Gene3D" id="3.30.460.10">
    <property type="entry name" value="Beta Polymerase, domain 2"/>
    <property type="match status" value="1"/>
</dbReference>
<dbReference type="STRING" id="446466.Cfla_0811"/>
<feature type="compositionally biased region" description="Basic and acidic residues" evidence="1">
    <location>
        <begin position="1"/>
        <end position="10"/>
    </location>
</feature>
<dbReference type="OrthoDB" id="43980at2"/>
<feature type="domain" description="Polymerase nucleotidyl transferase" evidence="2">
    <location>
        <begin position="39"/>
        <end position="74"/>
    </location>
</feature>
<dbReference type="GO" id="GO:0016779">
    <property type="term" value="F:nucleotidyltransferase activity"/>
    <property type="evidence" value="ECO:0007669"/>
    <property type="project" value="InterPro"/>
</dbReference>
<gene>
    <name evidence="3" type="ordered locus">Cfla_0811</name>
</gene>
<evidence type="ECO:0000259" key="2">
    <source>
        <dbReference type="Pfam" id="PF01909"/>
    </source>
</evidence>
<dbReference type="AlphaFoldDB" id="D5UJX9"/>
<protein>
    <submittedName>
        <fullName evidence="3">DNA polymerase beta domain protein region</fullName>
    </submittedName>
</protein>
<dbReference type="EMBL" id="CP001964">
    <property type="protein sequence ID" value="ADG73721.1"/>
    <property type="molecule type" value="Genomic_DNA"/>
</dbReference>
<dbReference type="Proteomes" id="UP000000849">
    <property type="component" value="Chromosome"/>
</dbReference>
<dbReference type="InterPro" id="IPR002934">
    <property type="entry name" value="Polymerase_NTP_transf_dom"/>
</dbReference>
<organism evidence="3 4">
    <name type="scientific">Cellulomonas flavigena (strain ATCC 482 / DSM 20109 / BCRC 11376 / JCM 18109 / NBRC 3775 / NCIMB 8073 / NRS 134)</name>
    <dbReference type="NCBI Taxonomy" id="446466"/>
    <lineage>
        <taxon>Bacteria</taxon>
        <taxon>Bacillati</taxon>
        <taxon>Actinomycetota</taxon>
        <taxon>Actinomycetes</taxon>
        <taxon>Micrococcales</taxon>
        <taxon>Cellulomonadaceae</taxon>
        <taxon>Cellulomonas</taxon>
    </lineage>
</organism>
<name>D5UJX9_CELFN</name>
<feature type="region of interest" description="Disordered" evidence="1">
    <location>
        <begin position="1"/>
        <end position="26"/>
    </location>
</feature>
<evidence type="ECO:0000313" key="3">
    <source>
        <dbReference type="EMBL" id="ADG73721.1"/>
    </source>
</evidence>
<evidence type="ECO:0000256" key="1">
    <source>
        <dbReference type="SAM" id="MobiDB-lite"/>
    </source>
</evidence>
<accession>D5UJX9</accession>
<evidence type="ECO:0000313" key="4">
    <source>
        <dbReference type="Proteomes" id="UP000000849"/>
    </source>
</evidence>
<proteinExistence type="predicted"/>
<dbReference type="HOGENOM" id="CLU_077915_0_0_11"/>
<keyword evidence="4" id="KW-1185">Reference proteome</keyword>
<dbReference type="SUPFAM" id="SSF81301">
    <property type="entry name" value="Nucleotidyltransferase"/>
    <property type="match status" value="1"/>
</dbReference>
<dbReference type="Pfam" id="PF01909">
    <property type="entry name" value="NTP_transf_2"/>
    <property type="match status" value="1"/>
</dbReference>
<dbReference type="KEGG" id="cfl:Cfla_0811"/>
<dbReference type="eggNOG" id="COG1708">
    <property type="taxonomic scope" value="Bacteria"/>
</dbReference>
<sequence length="257" mass="27087">MVRDGGRSDEPGPAPGLPRLGAVTPPGPEIRRLVDHVVATRFPAATGVVLAGSTATGTSTPTSDVDLLVLGPGAMFDDGRTSLAATVEESGRLVELFAYTPQAYREWAAQEVAAHRPVILAMLRDGMVLRSDAGVDELRAWATGLLAAGPVVDPHALDLRRYRVSGTLDDLADARDPLERAVLLAEAFHGLAELLLLAHGQWLGHGKWLVRRLRECDAEAADSLGRAVVAGDVGSFVTEADTLLAPLGGRLQAGMVR</sequence>
<dbReference type="InterPro" id="IPR043519">
    <property type="entry name" value="NT_sf"/>
</dbReference>